<evidence type="ECO:0000256" key="1">
    <source>
        <dbReference type="SAM" id="MobiDB-lite"/>
    </source>
</evidence>
<accession>A0ABP9AEF1</accession>
<name>A0ABP9AEF1_9ACTN</name>
<reference evidence="3" key="1">
    <citation type="journal article" date="2019" name="Int. J. Syst. Evol. Microbiol.">
        <title>The Global Catalogue of Microorganisms (GCM) 10K type strain sequencing project: providing services to taxonomists for standard genome sequencing and annotation.</title>
        <authorList>
            <consortium name="The Broad Institute Genomics Platform"/>
            <consortium name="The Broad Institute Genome Sequencing Center for Infectious Disease"/>
            <person name="Wu L."/>
            <person name="Ma J."/>
        </authorList>
    </citation>
    <scope>NUCLEOTIDE SEQUENCE [LARGE SCALE GENOMIC DNA]</scope>
    <source>
        <strain evidence="3">JCM 18324</strain>
    </source>
</reference>
<organism evidence="2 3">
    <name type="scientific">Streptomyces sanyensis</name>
    <dbReference type="NCBI Taxonomy" id="568869"/>
    <lineage>
        <taxon>Bacteria</taxon>
        <taxon>Bacillati</taxon>
        <taxon>Actinomycetota</taxon>
        <taxon>Actinomycetes</taxon>
        <taxon>Kitasatosporales</taxon>
        <taxon>Streptomycetaceae</taxon>
        <taxon>Streptomyces</taxon>
    </lineage>
</organism>
<protein>
    <submittedName>
        <fullName evidence="2">Uncharacterized protein</fullName>
    </submittedName>
</protein>
<evidence type="ECO:0000313" key="3">
    <source>
        <dbReference type="Proteomes" id="UP001501147"/>
    </source>
</evidence>
<evidence type="ECO:0000313" key="2">
    <source>
        <dbReference type="EMBL" id="GAA4779275.1"/>
    </source>
</evidence>
<gene>
    <name evidence="2" type="ORF">GCM10023329_30520</name>
</gene>
<comment type="caution">
    <text evidence="2">The sequence shown here is derived from an EMBL/GenBank/DDBJ whole genome shotgun (WGS) entry which is preliminary data.</text>
</comment>
<feature type="compositionally biased region" description="Low complexity" evidence="1">
    <location>
        <begin position="12"/>
        <end position="27"/>
    </location>
</feature>
<sequence length="64" mass="6785">MPEPGSGACPEVVSSPVPSPVSPSGRRVGSLMPWITSTGQRRCSSAVTLRLAYTPPHAAYRYRA</sequence>
<proteinExistence type="predicted"/>
<dbReference type="EMBL" id="BAABJV010000006">
    <property type="protein sequence ID" value="GAA4779275.1"/>
    <property type="molecule type" value="Genomic_DNA"/>
</dbReference>
<keyword evidence="3" id="KW-1185">Reference proteome</keyword>
<dbReference type="Proteomes" id="UP001501147">
    <property type="component" value="Unassembled WGS sequence"/>
</dbReference>
<feature type="region of interest" description="Disordered" evidence="1">
    <location>
        <begin position="1"/>
        <end position="27"/>
    </location>
</feature>